<dbReference type="PROSITE" id="PS50801">
    <property type="entry name" value="STAS"/>
    <property type="match status" value="1"/>
</dbReference>
<accession>A0A1G9AT52</accession>
<dbReference type="Proteomes" id="UP000198694">
    <property type="component" value="Unassembled WGS sequence"/>
</dbReference>
<evidence type="ECO:0000256" key="1">
    <source>
        <dbReference type="ARBA" id="ARBA00022553"/>
    </source>
</evidence>
<dbReference type="InterPro" id="IPR051932">
    <property type="entry name" value="Bact_StressResp_Reg"/>
</dbReference>
<dbReference type="CDD" id="cd07041">
    <property type="entry name" value="STAS_RsbR_RsbS_like"/>
    <property type="match status" value="1"/>
</dbReference>
<organism evidence="3 4">
    <name type="scientific">Sediminibacillus albus</name>
    <dbReference type="NCBI Taxonomy" id="407036"/>
    <lineage>
        <taxon>Bacteria</taxon>
        <taxon>Bacillati</taxon>
        <taxon>Bacillota</taxon>
        <taxon>Bacilli</taxon>
        <taxon>Bacillales</taxon>
        <taxon>Bacillaceae</taxon>
        <taxon>Sediminibacillus</taxon>
    </lineage>
</organism>
<evidence type="ECO:0000313" key="3">
    <source>
        <dbReference type="EMBL" id="SDK29755.1"/>
    </source>
</evidence>
<protein>
    <submittedName>
        <fullName evidence="3">Anti-anti-sigma regulatory factor (Antagonist of anti-sigma factor)</fullName>
    </submittedName>
</protein>
<keyword evidence="1" id="KW-0597">Phosphoprotein</keyword>
<feature type="domain" description="STAS" evidence="2">
    <location>
        <begin position="160"/>
        <end position="272"/>
    </location>
</feature>
<gene>
    <name evidence="3" type="ORF">SAMN05216243_2675</name>
</gene>
<dbReference type="InterPro" id="IPR036513">
    <property type="entry name" value="STAS_dom_sf"/>
</dbReference>
<proteinExistence type="predicted"/>
<sequence>MEWTYQDSMSIKEFLISNKEPFEEKLLNEAVNVRGKIEEIRLIGNINLLKNAHLLVLYVVEEKEQELLAFAKREGIAWANFNLTLAFKLEWVQAIRRTLWVALYNYDLQTNESADRDRFYTLENKINALIDQFLNGFFINYSKYKDELIEAQRELVQNLSVPIIPVTPYVSILPLIGTIDSSRTQTIEEKVLIEIGRHRIHTLILDFSGIAEMEGEIAKRFLKLLDGISLMGCRPVITGLRPEIVQNMVDLDLLFEHKAIIKGTLQQALDEYLAYGGTV</sequence>
<dbReference type="AlphaFoldDB" id="A0A1G9AT52"/>
<dbReference type="PANTHER" id="PTHR33745:SF3">
    <property type="entry name" value="RSBT CO-ANTAGONIST PROTEIN RSBRC"/>
    <property type="match status" value="1"/>
</dbReference>
<dbReference type="InterPro" id="IPR002645">
    <property type="entry name" value="STAS_dom"/>
</dbReference>
<dbReference type="Gene3D" id="3.30.750.24">
    <property type="entry name" value="STAS domain"/>
    <property type="match status" value="1"/>
</dbReference>
<name>A0A1G9AT52_9BACI</name>
<dbReference type="PANTHER" id="PTHR33745">
    <property type="entry name" value="RSBT ANTAGONIST PROTEIN RSBS-RELATED"/>
    <property type="match status" value="1"/>
</dbReference>
<evidence type="ECO:0000313" key="4">
    <source>
        <dbReference type="Proteomes" id="UP000198694"/>
    </source>
</evidence>
<dbReference type="SUPFAM" id="SSF52091">
    <property type="entry name" value="SpoIIaa-like"/>
    <property type="match status" value="1"/>
</dbReference>
<dbReference type="Pfam" id="PF01740">
    <property type="entry name" value="STAS"/>
    <property type="match status" value="1"/>
</dbReference>
<evidence type="ECO:0000259" key="2">
    <source>
        <dbReference type="PROSITE" id="PS50801"/>
    </source>
</evidence>
<keyword evidence="4" id="KW-1185">Reference proteome</keyword>
<dbReference type="EMBL" id="FNFL01000004">
    <property type="protein sequence ID" value="SDK29755.1"/>
    <property type="molecule type" value="Genomic_DNA"/>
</dbReference>
<dbReference type="STRING" id="407036.SAMN05216243_2675"/>
<reference evidence="3 4" key="1">
    <citation type="submission" date="2016-10" db="EMBL/GenBank/DDBJ databases">
        <authorList>
            <person name="de Groot N.N."/>
        </authorList>
    </citation>
    <scope>NUCLEOTIDE SEQUENCE [LARGE SCALE GENOMIC DNA]</scope>
    <source>
        <strain evidence="3 4">CGMCC 1.6502</strain>
    </source>
</reference>